<sequence>MNASLESLKTLCVHSARRALQWRLPVLYAAVLLLPVVIMVAPAWVVLDTQLSYSVHAAALAQQLDLASLTDLLEVGKQHALGAQLALWVALACTALSSPLLAGATVTAARSTEPLPLGALLAGGMAEYGRMARMLLWSAIVMGAALWLGASLRELAHPDEALLPADGQWAGYAAKAATLLLAWAALVTVDAGRAVLAADRRRKSAVKAWWQGMALLRRQPVAALGSYAVLGAVGFGVAGLLGLARLHFPTGTLPGDVAACVLTQVIAVLLAWFRAARLFALVTVARQ</sequence>
<dbReference type="OrthoDB" id="8703329at2"/>
<proteinExistence type="predicted"/>
<reference evidence="2 3" key="1">
    <citation type="submission" date="2019-11" db="EMBL/GenBank/DDBJ databases">
        <title>Type strains purchased from KCTC, JCM and DSMZ.</title>
        <authorList>
            <person name="Lu H."/>
        </authorList>
    </citation>
    <scope>NUCLEOTIDE SEQUENCE [LARGE SCALE GENOMIC DNA]</scope>
    <source>
        <strain evidence="2 3">KCTC 42409</strain>
    </source>
</reference>
<feature type="transmembrane region" description="Helical" evidence="1">
    <location>
        <begin position="134"/>
        <end position="152"/>
    </location>
</feature>
<accession>A0A6L6Q2H7</accession>
<feature type="transmembrane region" description="Helical" evidence="1">
    <location>
        <begin position="26"/>
        <end position="47"/>
    </location>
</feature>
<keyword evidence="1" id="KW-0812">Transmembrane</keyword>
<evidence type="ECO:0000256" key="1">
    <source>
        <dbReference type="SAM" id="Phobius"/>
    </source>
</evidence>
<comment type="caution">
    <text evidence="2">The sequence shown here is derived from an EMBL/GenBank/DDBJ whole genome shotgun (WGS) entry which is preliminary data.</text>
</comment>
<keyword evidence="1" id="KW-0472">Membrane</keyword>
<dbReference type="AlphaFoldDB" id="A0A6L6Q2H7"/>
<feature type="transmembrane region" description="Helical" evidence="1">
    <location>
        <begin position="253"/>
        <end position="273"/>
    </location>
</feature>
<feature type="transmembrane region" description="Helical" evidence="1">
    <location>
        <begin position="85"/>
        <end position="109"/>
    </location>
</feature>
<organism evidence="2 3">
    <name type="scientific">Pseudoduganella ginsengisoli</name>
    <dbReference type="NCBI Taxonomy" id="1462440"/>
    <lineage>
        <taxon>Bacteria</taxon>
        <taxon>Pseudomonadati</taxon>
        <taxon>Pseudomonadota</taxon>
        <taxon>Betaproteobacteria</taxon>
        <taxon>Burkholderiales</taxon>
        <taxon>Oxalobacteraceae</taxon>
        <taxon>Telluria group</taxon>
        <taxon>Pseudoduganella</taxon>
    </lineage>
</organism>
<dbReference type="RefSeq" id="WP_155440440.1">
    <property type="nucleotide sequence ID" value="NZ_WNLA01000013.1"/>
</dbReference>
<evidence type="ECO:0000313" key="2">
    <source>
        <dbReference type="EMBL" id="MTW04083.1"/>
    </source>
</evidence>
<feature type="transmembrane region" description="Helical" evidence="1">
    <location>
        <begin position="172"/>
        <end position="196"/>
    </location>
</feature>
<keyword evidence="1" id="KW-1133">Transmembrane helix</keyword>
<keyword evidence="3" id="KW-1185">Reference proteome</keyword>
<dbReference type="EMBL" id="WNLA01000013">
    <property type="protein sequence ID" value="MTW04083.1"/>
    <property type="molecule type" value="Genomic_DNA"/>
</dbReference>
<protein>
    <submittedName>
        <fullName evidence="2">Uncharacterized protein</fullName>
    </submittedName>
</protein>
<feature type="transmembrane region" description="Helical" evidence="1">
    <location>
        <begin position="221"/>
        <end position="241"/>
    </location>
</feature>
<evidence type="ECO:0000313" key="3">
    <source>
        <dbReference type="Proteomes" id="UP000484015"/>
    </source>
</evidence>
<dbReference type="Proteomes" id="UP000484015">
    <property type="component" value="Unassembled WGS sequence"/>
</dbReference>
<gene>
    <name evidence="2" type="ORF">GM668_18540</name>
</gene>
<name>A0A6L6Q2H7_9BURK</name>